<evidence type="ECO:0000256" key="3">
    <source>
        <dbReference type="ARBA" id="ARBA00023163"/>
    </source>
</evidence>
<evidence type="ECO:0000313" key="6">
    <source>
        <dbReference type="Proteomes" id="UP000010478"/>
    </source>
</evidence>
<dbReference type="NCBIfam" id="NF033788">
    <property type="entry name" value="HTH_metalloreg"/>
    <property type="match status" value="1"/>
</dbReference>
<dbReference type="RefSeq" id="WP_015211619.1">
    <property type="nucleotide sequence ID" value="NC_019763.1"/>
</dbReference>
<dbReference type="InterPro" id="IPR036390">
    <property type="entry name" value="WH_DNA-bd_sf"/>
</dbReference>
<reference evidence="5 6" key="1">
    <citation type="submission" date="2012-05" db="EMBL/GenBank/DDBJ databases">
        <title>Finished plasmid 1 of genome of Oscillatoria sp. PCC 7112.</title>
        <authorList>
            <consortium name="US DOE Joint Genome Institute"/>
            <person name="Gugger M."/>
            <person name="Coursin T."/>
            <person name="Rippka R."/>
            <person name="Tandeau De Marsac N."/>
            <person name="Huntemann M."/>
            <person name="Wei C.-L."/>
            <person name="Han J."/>
            <person name="Detter J.C."/>
            <person name="Han C."/>
            <person name="Tapia R."/>
            <person name="Davenport K."/>
            <person name="Daligault H."/>
            <person name="Erkkila T."/>
            <person name="Gu W."/>
            <person name="Munk A.C.C."/>
            <person name="Teshima H."/>
            <person name="Xu Y."/>
            <person name="Chain P."/>
            <person name="Chen A."/>
            <person name="Krypides N."/>
            <person name="Mavromatis K."/>
            <person name="Markowitz V."/>
            <person name="Szeto E."/>
            <person name="Ivanova N."/>
            <person name="Mikhailova N."/>
            <person name="Ovchinnikova G."/>
            <person name="Pagani I."/>
            <person name="Pati A."/>
            <person name="Goodwin L."/>
            <person name="Peters L."/>
            <person name="Pitluck S."/>
            <person name="Woyke T."/>
            <person name="Kerfeld C."/>
        </authorList>
    </citation>
    <scope>NUCLEOTIDE SEQUENCE [LARGE SCALE GENOMIC DNA]</scope>
    <source>
        <strain evidence="5 6">PCC 7112</strain>
        <plasmid evidence="5 6">pOSC7112.01</plasmid>
    </source>
</reference>
<dbReference type="PANTHER" id="PTHR43132">
    <property type="entry name" value="ARSENICAL RESISTANCE OPERON REPRESSOR ARSR-RELATED"/>
    <property type="match status" value="1"/>
</dbReference>
<dbReference type="PROSITE" id="PS50987">
    <property type="entry name" value="HTH_ARSR_2"/>
    <property type="match status" value="1"/>
</dbReference>
<dbReference type="GO" id="GO:0003700">
    <property type="term" value="F:DNA-binding transcription factor activity"/>
    <property type="evidence" value="ECO:0007669"/>
    <property type="project" value="InterPro"/>
</dbReference>
<dbReference type="PRINTS" id="PR00778">
    <property type="entry name" value="HTHARSR"/>
</dbReference>
<dbReference type="SUPFAM" id="SSF46785">
    <property type="entry name" value="Winged helix' DNA-binding domain"/>
    <property type="match status" value="1"/>
</dbReference>
<evidence type="ECO:0000313" key="5">
    <source>
        <dbReference type="EMBL" id="AFZ10444.1"/>
    </source>
</evidence>
<dbReference type="Pfam" id="PF01022">
    <property type="entry name" value="HTH_5"/>
    <property type="match status" value="1"/>
</dbReference>
<dbReference type="KEGG" id="oni:Osc7112_6272"/>
<dbReference type="InterPro" id="IPR036388">
    <property type="entry name" value="WH-like_DNA-bd_sf"/>
</dbReference>
<organism evidence="5 6">
    <name type="scientific">Phormidium nigroviride PCC 7112</name>
    <dbReference type="NCBI Taxonomy" id="179408"/>
    <lineage>
        <taxon>Bacteria</taxon>
        <taxon>Bacillati</taxon>
        <taxon>Cyanobacteriota</taxon>
        <taxon>Cyanophyceae</taxon>
        <taxon>Oscillatoriophycideae</taxon>
        <taxon>Oscillatoriales</taxon>
        <taxon>Oscillatoriaceae</taxon>
        <taxon>Phormidium</taxon>
    </lineage>
</organism>
<keyword evidence="3" id="KW-0804">Transcription</keyword>
<feature type="domain" description="HTH arsR-type" evidence="4">
    <location>
        <begin position="14"/>
        <end position="108"/>
    </location>
</feature>
<dbReference type="OrthoDB" id="9798835at2"/>
<dbReference type="InterPro" id="IPR051011">
    <property type="entry name" value="Metal_resp_trans_reg"/>
</dbReference>
<dbReference type="InterPro" id="IPR001845">
    <property type="entry name" value="HTH_ArsR_DNA-bd_dom"/>
</dbReference>
<geneLocation type="plasmid" evidence="5 6">
    <name>pOSC7112.01</name>
</geneLocation>
<protein>
    <submittedName>
        <fullName evidence="5">Regulatory protein ArsR</fullName>
    </submittedName>
</protein>
<evidence type="ECO:0000256" key="2">
    <source>
        <dbReference type="ARBA" id="ARBA00023125"/>
    </source>
</evidence>
<dbReference type="SMART" id="SM00418">
    <property type="entry name" value="HTH_ARSR"/>
    <property type="match status" value="1"/>
</dbReference>
<keyword evidence="1" id="KW-0805">Transcription regulation</keyword>
<name>K9VS92_9CYAN</name>
<evidence type="ECO:0000256" key="1">
    <source>
        <dbReference type="ARBA" id="ARBA00023015"/>
    </source>
</evidence>
<dbReference type="CDD" id="cd00090">
    <property type="entry name" value="HTH_ARSR"/>
    <property type="match status" value="1"/>
</dbReference>
<dbReference type="EMBL" id="CP003615">
    <property type="protein sequence ID" value="AFZ10444.1"/>
    <property type="molecule type" value="Genomic_DNA"/>
</dbReference>
<dbReference type="HOGENOM" id="CLU_097806_3_2_3"/>
<dbReference type="AlphaFoldDB" id="K9VS92"/>
<dbReference type="Proteomes" id="UP000010478">
    <property type="component" value="Plasmid pOSC7112.01"/>
</dbReference>
<keyword evidence="6" id="KW-1185">Reference proteome</keyword>
<gene>
    <name evidence="5" type="ORF">Osc7112_6272</name>
</gene>
<dbReference type="InterPro" id="IPR011991">
    <property type="entry name" value="ArsR-like_HTH"/>
</dbReference>
<proteinExistence type="predicted"/>
<dbReference type="Gene3D" id="1.10.10.10">
    <property type="entry name" value="Winged helix-like DNA-binding domain superfamily/Winged helix DNA-binding domain"/>
    <property type="match status" value="1"/>
</dbReference>
<accession>K9VS92</accession>
<sequence length="119" mass="13751">MLKNSTAAPDRISQRQISEKLVSSGFHALSDPLRIQILELLREQELCVCELCDRLSVPQPKLSFHLKTLKDAALVRSRQESRWIYYSLNLAQFIALEQYLAEYRRFSQILPARPCSDAD</sequence>
<dbReference type="FunFam" id="1.10.10.10:FF:000279">
    <property type="entry name" value="Transcriptional regulator, ArsR family"/>
    <property type="match status" value="1"/>
</dbReference>
<keyword evidence="2" id="KW-0238">DNA-binding</keyword>
<keyword evidence="5" id="KW-0614">Plasmid</keyword>
<evidence type="ECO:0000259" key="4">
    <source>
        <dbReference type="PROSITE" id="PS50987"/>
    </source>
</evidence>
<dbReference type="PANTHER" id="PTHR43132:SF2">
    <property type="entry name" value="ARSENICAL RESISTANCE OPERON REPRESSOR ARSR-RELATED"/>
    <property type="match status" value="1"/>
</dbReference>
<dbReference type="GO" id="GO:0003677">
    <property type="term" value="F:DNA binding"/>
    <property type="evidence" value="ECO:0007669"/>
    <property type="project" value="UniProtKB-KW"/>
</dbReference>